<dbReference type="Proteomes" id="UP000763484">
    <property type="component" value="Unassembled WGS sequence"/>
</dbReference>
<name>A0A8T3URE4_9ARCH</name>
<evidence type="ECO:0000256" key="7">
    <source>
        <dbReference type="ARBA" id="ARBA00023172"/>
    </source>
</evidence>
<comment type="similarity">
    <text evidence="2">In the N-terminal section; belongs to the transposase 2 family.</text>
</comment>
<reference evidence="11 12" key="1">
    <citation type="submission" date="2020-09" db="EMBL/GenBank/DDBJ databases">
        <title>Genomic characterization of a novel Parvarchaeota family in acid mine drainage sediments.</title>
        <authorList>
            <person name="Luo Z.-H."/>
        </authorList>
    </citation>
    <scope>NUCLEOTIDE SEQUENCE [LARGE SCALE GENOMIC DNA]</scope>
    <source>
        <strain evidence="11">TL1-5_bins.178</strain>
    </source>
</reference>
<protein>
    <submittedName>
        <fullName evidence="11">Transposase</fullName>
    </submittedName>
</protein>
<dbReference type="PANTHER" id="PTHR30405:SF11">
    <property type="entry name" value="RNA-GUIDED DNA ENDONUCLEASE RV2885C-RELATED"/>
    <property type="match status" value="1"/>
</dbReference>
<accession>A0A8T3URE4</accession>
<comment type="similarity">
    <text evidence="1">In the C-terminal section; belongs to the transposase 35 family.</text>
</comment>
<dbReference type="GO" id="GO:0006310">
    <property type="term" value="P:DNA recombination"/>
    <property type="evidence" value="ECO:0007669"/>
    <property type="project" value="UniProtKB-KW"/>
</dbReference>
<evidence type="ECO:0000256" key="3">
    <source>
        <dbReference type="ARBA" id="ARBA00022578"/>
    </source>
</evidence>
<feature type="domain" description="Transposase putative helix-turn-helix" evidence="10">
    <location>
        <begin position="1"/>
        <end position="46"/>
    </location>
</feature>
<dbReference type="GO" id="GO:0032196">
    <property type="term" value="P:transposition"/>
    <property type="evidence" value="ECO:0007669"/>
    <property type="project" value="UniProtKB-KW"/>
</dbReference>
<proteinExistence type="inferred from homology"/>
<dbReference type="InterPro" id="IPR051399">
    <property type="entry name" value="RNA-guided_DNA_endo/Transpos"/>
</dbReference>
<dbReference type="Pfam" id="PF12323">
    <property type="entry name" value="HTH_OrfB_IS605"/>
    <property type="match status" value="1"/>
</dbReference>
<evidence type="ECO:0000256" key="5">
    <source>
        <dbReference type="ARBA" id="ARBA00022833"/>
    </source>
</evidence>
<sequence>MRRAFKYRLYPTKEQEELLDKYLEESRQLYNSLLEASIKAYKEENKHLLGYDLQKVALKLRKEKKFTVYAQSTQDVADRVTNAFKNLFRRVKENKEGKKQKVGYPRFKSFGRYKSITFPQYPYGFKILEDTLLSVSSVGILKIKYLKDVTGKIKTLTIKKEPTGNWYAIIIAEGEFKNGNHVCECDKAVGIDVGITSLIATSDGELIPNPKILLRSEKTLNIRHRQLSKKQKESKNRAKARIRLAKAYSRVERQRSTFIHEVTNKLIKGYKFIILEKLNIIGMTKNHHLAKSILDASWNELIRQLTYKAEEAGSVVLLVDPRNTSKTCSRCGWIDENLTLEDRVFKCENCGLEMDRDVNAAKNIYKLGLEQLEKLGTLGLRGTDTNACGDETSTLEQSKASVVAEAGKLGSGIHFRNY</sequence>
<keyword evidence="5" id="KW-0862">Zinc</keyword>
<evidence type="ECO:0000259" key="10">
    <source>
        <dbReference type="Pfam" id="PF12323"/>
    </source>
</evidence>
<feature type="domain" description="Cas12f1-like TNB" evidence="9">
    <location>
        <begin position="298"/>
        <end position="364"/>
    </location>
</feature>
<evidence type="ECO:0000259" key="9">
    <source>
        <dbReference type="Pfam" id="PF07282"/>
    </source>
</evidence>
<dbReference type="InterPro" id="IPR001959">
    <property type="entry name" value="Transposase"/>
</dbReference>
<comment type="caution">
    <text evidence="11">The sequence shown here is derived from an EMBL/GenBank/DDBJ whole genome shotgun (WGS) entry which is preliminary data.</text>
</comment>
<dbReference type="InterPro" id="IPR021027">
    <property type="entry name" value="Transposase_put_HTH"/>
</dbReference>
<dbReference type="Pfam" id="PF07282">
    <property type="entry name" value="Cas12f1-like_TNB"/>
    <property type="match status" value="1"/>
</dbReference>
<evidence type="ECO:0000256" key="2">
    <source>
        <dbReference type="ARBA" id="ARBA00011044"/>
    </source>
</evidence>
<dbReference type="AlphaFoldDB" id="A0A8T3URE4"/>
<evidence type="ECO:0000256" key="6">
    <source>
        <dbReference type="ARBA" id="ARBA00023125"/>
    </source>
</evidence>
<dbReference type="GO" id="GO:0003677">
    <property type="term" value="F:DNA binding"/>
    <property type="evidence" value="ECO:0007669"/>
    <property type="project" value="UniProtKB-KW"/>
</dbReference>
<gene>
    <name evidence="11" type="ORF">IHE50_00275</name>
</gene>
<evidence type="ECO:0000259" key="8">
    <source>
        <dbReference type="Pfam" id="PF01385"/>
    </source>
</evidence>
<evidence type="ECO:0000256" key="4">
    <source>
        <dbReference type="ARBA" id="ARBA00022723"/>
    </source>
</evidence>
<dbReference type="PANTHER" id="PTHR30405">
    <property type="entry name" value="TRANSPOSASE"/>
    <property type="match status" value="1"/>
</dbReference>
<evidence type="ECO:0000313" key="12">
    <source>
        <dbReference type="Proteomes" id="UP000763484"/>
    </source>
</evidence>
<evidence type="ECO:0000256" key="1">
    <source>
        <dbReference type="ARBA" id="ARBA00008761"/>
    </source>
</evidence>
<evidence type="ECO:0000313" key="11">
    <source>
        <dbReference type="EMBL" id="MBE5727843.1"/>
    </source>
</evidence>
<dbReference type="InterPro" id="IPR010095">
    <property type="entry name" value="Cas12f1-like_TNB"/>
</dbReference>
<keyword evidence="6" id="KW-0238">DNA-binding</keyword>
<feature type="domain" description="Probable transposase IS891/IS1136/IS1341" evidence="8">
    <location>
        <begin position="186"/>
        <end position="286"/>
    </location>
</feature>
<dbReference type="EMBL" id="JADFAQ010000008">
    <property type="protein sequence ID" value="MBE5727843.1"/>
    <property type="molecule type" value="Genomic_DNA"/>
</dbReference>
<dbReference type="GO" id="GO:0046872">
    <property type="term" value="F:metal ion binding"/>
    <property type="evidence" value="ECO:0007669"/>
    <property type="project" value="UniProtKB-KW"/>
</dbReference>
<dbReference type="NCBIfam" id="TIGR01766">
    <property type="entry name" value="IS200/IS605 family accessory protein TnpB-like domain"/>
    <property type="match status" value="1"/>
</dbReference>
<keyword evidence="7" id="KW-0233">DNA recombination</keyword>
<dbReference type="NCBIfam" id="NF040570">
    <property type="entry name" value="guided_TnpB"/>
    <property type="match status" value="1"/>
</dbReference>
<dbReference type="Pfam" id="PF01385">
    <property type="entry name" value="OrfB_IS605"/>
    <property type="match status" value="1"/>
</dbReference>
<organism evidence="11 12">
    <name type="scientific">Candidatus Acidifodinimicrobium mancum</name>
    <dbReference type="NCBI Taxonomy" id="2898728"/>
    <lineage>
        <taxon>Archaea</taxon>
        <taxon>Candidatus Parvarchaeota</taxon>
        <taxon>Candidatus Acidifodinimicrobiaceae</taxon>
        <taxon>Candidatus Acidifodinimicrobium</taxon>
    </lineage>
</organism>
<keyword evidence="4" id="KW-0479">Metal-binding</keyword>
<keyword evidence="3" id="KW-0815">Transposition</keyword>